<organism evidence="2 3">
    <name type="scientific">Schaalia odontolytica F0309</name>
    <dbReference type="NCBI Taxonomy" id="649742"/>
    <lineage>
        <taxon>Bacteria</taxon>
        <taxon>Bacillati</taxon>
        <taxon>Actinomycetota</taxon>
        <taxon>Actinomycetes</taxon>
        <taxon>Actinomycetales</taxon>
        <taxon>Actinomycetaceae</taxon>
        <taxon>Schaalia</taxon>
    </lineage>
</organism>
<dbReference type="HOGENOM" id="CLU_110683_0_1_11"/>
<comment type="caution">
    <text evidence="2">The sequence shown here is derived from an EMBL/GenBank/DDBJ whole genome shotgun (WGS) entry which is preliminary data.</text>
</comment>
<dbReference type="Pfam" id="PF13274">
    <property type="entry name" value="SocA_Panacea"/>
    <property type="match status" value="1"/>
</dbReference>
<dbReference type="Proteomes" id="UP000003150">
    <property type="component" value="Unassembled WGS sequence"/>
</dbReference>
<proteinExistence type="predicted"/>
<dbReference type="PATRIC" id="fig|649742.3.peg.74"/>
<dbReference type="AlphaFoldDB" id="D4TWF3"/>
<dbReference type="InterPro" id="IPR025272">
    <property type="entry name" value="SocA_Panacea"/>
</dbReference>
<dbReference type="EMBL" id="ACYT02000012">
    <property type="protein sequence ID" value="EFF80627.1"/>
    <property type="molecule type" value="Genomic_DNA"/>
</dbReference>
<evidence type="ECO:0000313" key="3">
    <source>
        <dbReference type="Proteomes" id="UP000003150"/>
    </source>
</evidence>
<evidence type="ECO:0000259" key="1">
    <source>
        <dbReference type="Pfam" id="PF13274"/>
    </source>
</evidence>
<feature type="domain" description="Antitoxin SocA-like Panacea" evidence="1">
    <location>
        <begin position="52"/>
        <end position="144"/>
    </location>
</feature>
<gene>
    <name evidence="2" type="ORF">HMPREF0970_00262</name>
</gene>
<accession>D4TWF3</accession>
<name>D4TWF3_9ACTO</name>
<evidence type="ECO:0000313" key="2">
    <source>
        <dbReference type="EMBL" id="EFF80627.1"/>
    </source>
</evidence>
<reference evidence="2 3" key="1">
    <citation type="submission" date="2009-10" db="EMBL/GenBank/DDBJ databases">
        <authorList>
            <person name="Weinstock G."/>
            <person name="Sodergren E."/>
            <person name="Clifton S."/>
            <person name="Fulton L."/>
            <person name="Fulton B."/>
            <person name="Courtney L."/>
            <person name="Fronick C."/>
            <person name="Harrison M."/>
            <person name="Strong C."/>
            <person name="Farmer C."/>
            <person name="Delahaunty K."/>
            <person name="Markovic C."/>
            <person name="Hall O."/>
            <person name="Minx P."/>
            <person name="Tomlinson C."/>
            <person name="Mitreva M."/>
            <person name="Nelson J."/>
            <person name="Hou S."/>
            <person name="Wollam A."/>
            <person name="Pepin K.H."/>
            <person name="Johnson M."/>
            <person name="Bhonagiri V."/>
            <person name="Nash W.E."/>
            <person name="Warren W."/>
            <person name="Chinwalla A."/>
            <person name="Mardis E.R."/>
            <person name="Wilson R.K."/>
        </authorList>
    </citation>
    <scope>NUCLEOTIDE SEQUENCE [LARGE SCALE GENOMIC DNA]</scope>
    <source>
        <strain evidence="2 3">F0309</strain>
    </source>
</reference>
<protein>
    <recommendedName>
        <fullName evidence="1">Antitoxin SocA-like Panacea domain-containing protein</fullName>
    </recommendedName>
</protein>
<sequence>MLLPDSHAADFWTRQEYSVLEAQQKGIDMAQSIVDVATYILERTGTVTTMKLQKLAFYSQAQHLAQYGSSLFPEDFEAWRGGPVAPELYALHRGMFLIRPGELVSGGSSALTDAERALIDSVCSALGDMTGAELSERTHLESPWLDAREGLAPSVPSNAVITQEAMRSYYQEHPVFA</sequence>